<dbReference type="AlphaFoldDB" id="A0A1H2HK19"/>
<dbReference type="EMBL" id="FNLN01000053">
    <property type="protein sequence ID" value="SDU32132.1"/>
    <property type="molecule type" value="Genomic_DNA"/>
</dbReference>
<proteinExistence type="predicted"/>
<evidence type="ECO:0000313" key="1">
    <source>
        <dbReference type="EMBL" id="SDT86086.1"/>
    </source>
</evidence>
<keyword evidence="3" id="KW-1185">Reference proteome</keyword>
<dbReference type="EMBL" id="FNLN01000006">
    <property type="protein sequence ID" value="SDT86086.1"/>
    <property type="molecule type" value="Genomic_DNA"/>
</dbReference>
<evidence type="ECO:0000313" key="2">
    <source>
        <dbReference type="EMBL" id="SDU32132.1"/>
    </source>
</evidence>
<feature type="non-terminal residue" evidence="2">
    <location>
        <position position="56"/>
    </location>
</feature>
<name>A0A1H2HK19_9PROT</name>
<reference evidence="2" key="2">
    <citation type="submission" date="2016-10" db="EMBL/GenBank/DDBJ databases">
        <authorList>
            <person name="de Groot N.N."/>
        </authorList>
    </citation>
    <scope>NUCLEOTIDE SEQUENCE [LARGE SCALE GENOMIC DNA]</scope>
    <source>
        <strain evidence="2">Nm10</strain>
    </source>
</reference>
<protein>
    <submittedName>
        <fullName evidence="2">Uncharacterized protein</fullName>
    </submittedName>
</protein>
<gene>
    <name evidence="1" type="ORF">SAMN05216406_1061</name>
    <name evidence="2" type="ORF">SAMN05216406_1531</name>
</gene>
<accession>A0A1H2HK19</accession>
<sequence>MHTSVHDSQKLFSPSERIAESILSLLDEPDGNDKRWRAPIFRQLPKRFGKIVAHDY</sequence>
<organism evidence="2 3">
    <name type="scientific">Nitrosomonas ureae</name>
    <dbReference type="NCBI Taxonomy" id="44577"/>
    <lineage>
        <taxon>Bacteria</taxon>
        <taxon>Pseudomonadati</taxon>
        <taxon>Pseudomonadota</taxon>
        <taxon>Betaproteobacteria</taxon>
        <taxon>Nitrosomonadales</taxon>
        <taxon>Nitrosomonadaceae</taxon>
        <taxon>Nitrosomonas</taxon>
    </lineage>
</organism>
<dbReference type="Proteomes" id="UP000182882">
    <property type="component" value="Unassembled WGS sequence"/>
</dbReference>
<reference evidence="3" key="1">
    <citation type="submission" date="2016-10" db="EMBL/GenBank/DDBJ databases">
        <authorList>
            <person name="Varghese N."/>
            <person name="Submissions S."/>
        </authorList>
    </citation>
    <scope>NUCLEOTIDE SEQUENCE [LARGE SCALE GENOMIC DNA]</scope>
    <source>
        <strain evidence="3">Nm10</strain>
    </source>
</reference>
<evidence type="ECO:0000313" key="3">
    <source>
        <dbReference type="Proteomes" id="UP000182882"/>
    </source>
</evidence>